<dbReference type="InterPro" id="IPR011010">
    <property type="entry name" value="DNA_brk_join_enz"/>
</dbReference>
<dbReference type="Proteomes" id="UP001432027">
    <property type="component" value="Unassembled WGS sequence"/>
</dbReference>
<dbReference type="PANTHER" id="PTHR33435">
    <property type="entry name" value="PROTEIN CBG21870-RELATED"/>
    <property type="match status" value="1"/>
</dbReference>
<dbReference type="Gene3D" id="1.10.443.10">
    <property type="entry name" value="Intergrase catalytic core"/>
    <property type="match status" value="1"/>
</dbReference>
<protein>
    <recommendedName>
        <fullName evidence="2">Tyr recombinase domain-containing protein</fullName>
    </recommendedName>
</protein>
<evidence type="ECO:0000259" key="2">
    <source>
        <dbReference type="PROSITE" id="PS51898"/>
    </source>
</evidence>
<dbReference type="InterPro" id="IPR002104">
    <property type="entry name" value="Integrase_catalytic"/>
</dbReference>
<feature type="domain" description="Tyr recombinase" evidence="2">
    <location>
        <begin position="229"/>
        <end position="426"/>
    </location>
</feature>
<dbReference type="GO" id="GO:0003677">
    <property type="term" value="F:DNA binding"/>
    <property type="evidence" value="ECO:0007669"/>
    <property type="project" value="InterPro"/>
</dbReference>
<dbReference type="GO" id="GO:0006310">
    <property type="term" value="P:DNA recombination"/>
    <property type="evidence" value="ECO:0007669"/>
    <property type="project" value="UniProtKB-KW"/>
</dbReference>
<dbReference type="SUPFAM" id="SSF56349">
    <property type="entry name" value="DNA breaking-rejoining enzymes"/>
    <property type="match status" value="1"/>
</dbReference>
<evidence type="ECO:0000256" key="1">
    <source>
        <dbReference type="ARBA" id="ARBA00023172"/>
    </source>
</evidence>
<reference evidence="3" key="1">
    <citation type="submission" date="2023-10" db="EMBL/GenBank/DDBJ databases">
        <title>Genome assembly of Pristionchus species.</title>
        <authorList>
            <person name="Yoshida K."/>
            <person name="Sommer R.J."/>
        </authorList>
    </citation>
    <scope>NUCLEOTIDE SEQUENCE</scope>
    <source>
        <strain evidence="3">RS0144</strain>
    </source>
</reference>
<dbReference type="EMBL" id="BTSX01000004">
    <property type="protein sequence ID" value="GMS95054.1"/>
    <property type="molecule type" value="Genomic_DNA"/>
</dbReference>
<dbReference type="AlphaFoldDB" id="A0AAV5TL10"/>
<keyword evidence="1" id="KW-0233">DNA recombination</keyword>
<gene>
    <name evidence="3" type="ORF">PENTCL1PPCAC_17229</name>
</gene>
<evidence type="ECO:0000313" key="3">
    <source>
        <dbReference type="EMBL" id="GMS95054.1"/>
    </source>
</evidence>
<sequence length="426" mass="46173">MVEWLRSGAVVECDNETAVELARAVGWIRHNLEWAGMRINEEKSQWEDSQAGNESALHSRCLQQTAVRMEEEDSRCTEVAPSERNGLAPELLEKTGYMLKESGRGGFSGERGAMLEDLERELSRAGRTDLMGVARSALEGCVASSTLKNYSGADRARRRLAAACGLEEEADLSLCLFVLDAMAKKRSKSTIATAIAAFGYSRGEDPKESRFGPILKAAMRTAARSVPVSSHPKATREEVESILRWGTREGAGAADLRIAVITLFSFGTLLRPSEAVALKREDVSEKSGVGEKLILGVSVRSAKNDQEGKGRTSYFSLGPGSTGRLAWLRYSQFLAERSAAYLFPSINSPDTPVKSNFVRKELTRACAAAGIDRLIPHSLRGGGASASIQEGASLDQVQKRGRWRSADGMTPYIADSIETQGGTLSF</sequence>
<organism evidence="3 4">
    <name type="scientific">Pristionchus entomophagus</name>
    <dbReference type="NCBI Taxonomy" id="358040"/>
    <lineage>
        <taxon>Eukaryota</taxon>
        <taxon>Metazoa</taxon>
        <taxon>Ecdysozoa</taxon>
        <taxon>Nematoda</taxon>
        <taxon>Chromadorea</taxon>
        <taxon>Rhabditida</taxon>
        <taxon>Rhabditina</taxon>
        <taxon>Diplogasteromorpha</taxon>
        <taxon>Diplogasteroidea</taxon>
        <taxon>Neodiplogasteridae</taxon>
        <taxon>Pristionchus</taxon>
    </lineage>
</organism>
<evidence type="ECO:0000313" key="4">
    <source>
        <dbReference type="Proteomes" id="UP001432027"/>
    </source>
</evidence>
<dbReference type="GO" id="GO:0015074">
    <property type="term" value="P:DNA integration"/>
    <property type="evidence" value="ECO:0007669"/>
    <property type="project" value="InterPro"/>
</dbReference>
<dbReference type="PROSITE" id="PS51898">
    <property type="entry name" value="TYR_RECOMBINASE"/>
    <property type="match status" value="1"/>
</dbReference>
<dbReference type="InterPro" id="IPR013762">
    <property type="entry name" value="Integrase-like_cat_sf"/>
</dbReference>
<proteinExistence type="predicted"/>
<dbReference type="Pfam" id="PF00589">
    <property type="entry name" value="Phage_integrase"/>
    <property type="match status" value="1"/>
</dbReference>
<keyword evidence="4" id="KW-1185">Reference proteome</keyword>
<name>A0AAV5TL10_9BILA</name>
<comment type="caution">
    <text evidence="3">The sequence shown here is derived from an EMBL/GenBank/DDBJ whole genome shotgun (WGS) entry which is preliminary data.</text>
</comment>
<dbReference type="PANTHER" id="PTHR33435:SF3">
    <property type="entry name" value="PROTEIN CBG21870"/>
    <property type="match status" value="1"/>
</dbReference>
<accession>A0AAV5TL10</accession>